<evidence type="ECO:0000259" key="3">
    <source>
        <dbReference type="Pfam" id="PF01648"/>
    </source>
</evidence>
<organism evidence="4 5">
    <name type="scientific">Streptomyces capitiformicae</name>
    <dbReference type="NCBI Taxonomy" id="2014920"/>
    <lineage>
        <taxon>Bacteria</taxon>
        <taxon>Bacillati</taxon>
        <taxon>Actinomycetota</taxon>
        <taxon>Actinomycetes</taxon>
        <taxon>Kitasatosporales</taxon>
        <taxon>Streptomycetaceae</taxon>
        <taxon>Streptomyces</taxon>
    </lineage>
</organism>
<keyword evidence="1" id="KW-0808">Transferase</keyword>
<dbReference type="Proteomes" id="UP000603227">
    <property type="component" value="Unassembled WGS sequence"/>
</dbReference>
<dbReference type="GO" id="GO:0000287">
    <property type="term" value="F:magnesium ion binding"/>
    <property type="evidence" value="ECO:0007669"/>
    <property type="project" value="InterPro"/>
</dbReference>
<comment type="caution">
    <text evidence="4">The sequence shown here is derived from an EMBL/GenBank/DDBJ whole genome shotgun (WGS) entry which is preliminary data.</text>
</comment>
<dbReference type="InterPro" id="IPR037143">
    <property type="entry name" value="4-PPantetheinyl_Trfase_dom_sf"/>
</dbReference>
<evidence type="ECO:0000313" key="5">
    <source>
        <dbReference type="Proteomes" id="UP000603227"/>
    </source>
</evidence>
<dbReference type="Pfam" id="PF01648">
    <property type="entry name" value="ACPS"/>
    <property type="match status" value="1"/>
</dbReference>
<sequence length="102" mass="10556">MGVDVQGVPGPETVTLCAPALHPAEQAEIAGAPESLRPVAFARLWARKEAYLKGLGTGIGHGVGARYLGERGGDTAPARPAGWDIRSRADPRGAPWCSGLVD</sequence>
<dbReference type="RefSeq" id="WP_229914014.1">
    <property type="nucleotide sequence ID" value="NZ_BNAT01000018.1"/>
</dbReference>
<gene>
    <name evidence="4" type="ORF">GCM10017771_50080</name>
</gene>
<dbReference type="Gene3D" id="3.90.470.20">
    <property type="entry name" value="4'-phosphopantetheinyl transferase domain"/>
    <property type="match status" value="1"/>
</dbReference>
<reference evidence="4" key="2">
    <citation type="submission" date="2020-09" db="EMBL/GenBank/DDBJ databases">
        <authorList>
            <person name="Sun Q."/>
            <person name="Zhou Y."/>
        </authorList>
    </citation>
    <scope>NUCLEOTIDE SEQUENCE</scope>
    <source>
        <strain evidence="4">CGMCC 4.7403</strain>
    </source>
</reference>
<reference evidence="4" key="1">
    <citation type="journal article" date="2014" name="Int. J. Syst. Evol. Microbiol.">
        <title>Complete genome sequence of Corynebacterium casei LMG S-19264T (=DSM 44701T), isolated from a smear-ripened cheese.</title>
        <authorList>
            <consortium name="US DOE Joint Genome Institute (JGI-PGF)"/>
            <person name="Walter F."/>
            <person name="Albersmeier A."/>
            <person name="Kalinowski J."/>
            <person name="Ruckert C."/>
        </authorList>
    </citation>
    <scope>NUCLEOTIDE SEQUENCE</scope>
    <source>
        <strain evidence="4">CGMCC 4.7403</strain>
    </source>
</reference>
<evidence type="ECO:0000256" key="1">
    <source>
        <dbReference type="ARBA" id="ARBA00022679"/>
    </source>
</evidence>
<protein>
    <recommendedName>
        <fullName evidence="3">4'-phosphopantetheinyl transferase domain-containing protein</fullName>
    </recommendedName>
</protein>
<dbReference type="AlphaFoldDB" id="A0A918Z0X1"/>
<dbReference type="GO" id="GO:0008897">
    <property type="term" value="F:holo-[acyl-carrier-protein] synthase activity"/>
    <property type="evidence" value="ECO:0007669"/>
    <property type="project" value="InterPro"/>
</dbReference>
<proteinExistence type="predicted"/>
<dbReference type="SUPFAM" id="SSF56214">
    <property type="entry name" value="4'-phosphopantetheinyl transferase"/>
    <property type="match status" value="1"/>
</dbReference>
<dbReference type="EMBL" id="BNAT01000018">
    <property type="protein sequence ID" value="GHE33082.1"/>
    <property type="molecule type" value="Genomic_DNA"/>
</dbReference>
<evidence type="ECO:0000313" key="4">
    <source>
        <dbReference type="EMBL" id="GHE33082.1"/>
    </source>
</evidence>
<name>A0A918Z0X1_9ACTN</name>
<feature type="domain" description="4'-phosphopantetheinyl transferase" evidence="3">
    <location>
        <begin position="2"/>
        <end position="61"/>
    </location>
</feature>
<dbReference type="InterPro" id="IPR008278">
    <property type="entry name" value="4-PPantetheinyl_Trfase_dom"/>
</dbReference>
<evidence type="ECO:0000256" key="2">
    <source>
        <dbReference type="SAM" id="MobiDB-lite"/>
    </source>
</evidence>
<accession>A0A918Z0X1</accession>
<feature type="region of interest" description="Disordered" evidence="2">
    <location>
        <begin position="70"/>
        <end position="102"/>
    </location>
</feature>
<keyword evidence="5" id="KW-1185">Reference proteome</keyword>